<accession>E4PK11</accession>
<evidence type="ECO:0000256" key="1">
    <source>
        <dbReference type="SAM" id="Phobius"/>
    </source>
</evidence>
<feature type="transmembrane region" description="Helical" evidence="1">
    <location>
        <begin position="19"/>
        <end position="38"/>
    </location>
</feature>
<evidence type="ECO:0000313" key="2">
    <source>
        <dbReference type="EMBL" id="ADP95941.1"/>
    </source>
</evidence>
<keyword evidence="1" id="KW-0812">Transmembrane</keyword>
<reference evidence="2 3" key="1">
    <citation type="journal article" date="2010" name="Stand. Genomic Sci.">
        <title>Complete genome sequence of Marinobacter adhaerens type strain (HP15), a diatom-interacting marine microorganism.</title>
        <authorList>
            <person name="Gardes A."/>
            <person name="Kaeppel E."/>
            <person name="Shehzad A."/>
            <person name="Seebah S."/>
            <person name="Teeling H."/>
            <person name="Yarza P."/>
            <person name="Glockner F.O."/>
            <person name="Grossart H.P."/>
            <person name="Ullrich M.S."/>
        </authorList>
    </citation>
    <scope>NUCLEOTIDE SEQUENCE [LARGE SCALE GENOMIC DNA]</scope>
    <source>
        <strain evidence="3">DSM 23420 / HP15</strain>
    </source>
</reference>
<proteinExistence type="predicted"/>
<dbReference type="HOGENOM" id="CLU_3169964_0_0_6"/>
<reference evidence="3" key="2">
    <citation type="submission" date="2010-02" db="EMBL/GenBank/DDBJ databases">
        <title>Complete genome sequence of Marinobacter adhaerens type strain (HP15).</title>
        <authorList>
            <person name="Gaerdes A.A.M."/>
            <person name="Kaeppel E."/>
            <person name="Shezad A."/>
            <person name="Seebah S."/>
            <person name="Teeling H."/>
            <person name="Yarza P."/>
            <person name="Gloeckner F.O."/>
            <person name="Ullrich M.S."/>
        </authorList>
    </citation>
    <scope>NUCLEOTIDE SEQUENCE [LARGE SCALE GENOMIC DNA]</scope>
    <source>
        <strain evidence="3">DSM 23420 / HP15</strain>
    </source>
</reference>
<dbReference type="Proteomes" id="UP000007077">
    <property type="component" value="Chromosome"/>
</dbReference>
<gene>
    <name evidence="2" type="ordered locus">HP15_177</name>
</gene>
<dbReference type="STRING" id="225937.HP15_177"/>
<evidence type="ECO:0000313" key="3">
    <source>
        <dbReference type="Proteomes" id="UP000007077"/>
    </source>
</evidence>
<dbReference type="KEGG" id="mad:HP15_177"/>
<keyword evidence="1" id="KW-0472">Membrane</keyword>
<organism evidence="2 3">
    <name type="scientific">Marinobacter adhaerens (strain DSM 23420 / HP15)</name>
    <dbReference type="NCBI Taxonomy" id="225937"/>
    <lineage>
        <taxon>Bacteria</taxon>
        <taxon>Pseudomonadati</taxon>
        <taxon>Pseudomonadota</taxon>
        <taxon>Gammaproteobacteria</taxon>
        <taxon>Pseudomonadales</taxon>
        <taxon>Marinobacteraceae</taxon>
        <taxon>Marinobacter</taxon>
    </lineage>
</organism>
<dbReference type="AlphaFoldDB" id="E4PK11"/>
<keyword evidence="1" id="KW-1133">Transmembrane helix</keyword>
<sequence length="47" mass="5344">MRIHCHAANWILGGVLARFFIGVVIMGVMVLSHCDLLFCRRASLQMR</sequence>
<name>E4PK11_MARAH</name>
<dbReference type="EMBL" id="CP001978">
    <property type="protein sequence ID" value="ADP95941.1"/>
    <property type="molecule type" value="Genomic_DNA"/>
</dbReference>
<protein>
    <submittedName>
        <fullName evidence="2">Uncharacterized protein</fullName>
    </submittedName>
</protein>